<keyword evidence="3" id="KW-0862">Zinc</keyword>
<feature type="domain" description="F-box" evidence="5">
    <location>
        <begin position="118"/>
        <end position="167"/>
    </location>
</feature>
<evidence type="ECO:0000256" key="3">
    <source>
        <dbReference type="ARBA" id="ARBA00022833"/>
    </source>
</evidence>
<evidence type="ECO:0000259" key="6">
    <source>
        <dbReference type="PROSITE" id="PS50865"/>
    </source>
</evidence>
<proteinExistence type="predicted"/>
<keyword evidence="1" id="KW-0479">Metal-binding</keyword>
<dbReference type="PROSITE" id="PS50865">
    <property type="entry name" value="ZF_MYND_2"/>
    <property type="match status" value="1"/>
</dbReference>
<reference evidence="7 8" key="1">
    <citation type="journal article" date="2012" name="PLoS Pathog.">
        <title>Diverse lifestyles and strategies of plant pathogenesis encoded in the genomes of eighteen Dothideomycetes fungi.</title>
        <authorList>
            <person name="Ohm R.A."/>
            <person name="Feau N."/>
            <person name="Henrissat B."/>
            <person name="Schoch C.L."/>
            <person name="Horwitz B.A."/>
            <person name="Barry K.W."/>
            <person name="Condon B.J."/>
            <person name="Copeland A.C."/>
            <person name="Dhillon B."/>
            <person name="Glaser F."/>
            <person name="Hesse C.N."/>
            <person name="Kosti I."/>
            <person name="LaButti K."/>
            <person name="Lindquist E.A."/>
            <person name="Lucas S."/>
            <person name="Salamov A.A."/>
            <person name="Bradshaw R.E."/>
            <person name="Ciuffetti L."/>
            <person name="Hamelin R.C."/>
            <person name="Kema G.H.J."/>
            <person name="Lawrence C."/>
            <person name="Scott J.A."/>
            <person name="Spatafora J.W."/>
            <person name="Turgeon B.G."/>
            <person name="de Wit P.J.G.M."/>
            <person name="Zhong S."/>
            <person name="Goodwin S.B."/>
            <person name="Grigoriev I.V."/>
        </authorList>
    </citation>
    <scope>NUCLEOTIDE SEQUENCE [LARGE SCALE GENOMIC DNA]</scope>
    <source>
        <strain evidence="7 8">CIRAD86</strain>
    </source>
</reference>
<dbReference type="InterPro" id="IPR002893">
    <property type="entry name" value="Znf_MYND"/>
</dbReference>
<dbReference type="VEuPathDB" id="FungiDB:MYCFIDRAFT_83693"/>
<keyword evidence="8" id="KW-1185">Reference proteome</keyword>
<sequence>MRKFWDSFCDFDSKQKDGAKAKAAGNPFQAEESGEWTELVEKFSTRRFEMMSSVTREHIESVGKTYRTCGCCGMTGSGLLACGGSRKVMYCNKMCQKAAWKEHKKAIELRSLAVRASEANLAQLPPEIFELIAKKIDRVDLLSLRQTSRECADKVFRTYCSTLFPRIQVSMSHEGKNSLDRAINIAQHPVFGALIREFTIAIDDCMTCFKSETSRRGEDGRVLQKRFIIRQKLAQLFNSLRATGNNFDVQILARQGCKCSGQHHQQHCSDMAPTTRRNLIDILEQMRRSDLPVPNLEIGNSRWTFTTQKLRDYEIQVYGNAFRNLKSLKLFISELVADTHNQDAGSGLLMPVIAAAPDLEVLHVIHALPGCGGCRLRGLNLHRIASAIFAAKFRSLKKLHLESLGIRGRPLASFLKEHETTLEKISIKRGFLRVEELHPDQVQDRTALEVLKEMSGFQGLEVDDVFEDRFQKSKRAA</sequence>
<dbReference type="OrthoDB" id="5279008at2759"/>
<dbReference type="Gene3D" id="6.10.140.2220">
    <property type="match status" value="1"/>
</dbReference>
<evidence type="ECO:0000256" key="4">
    <source>
        <dbReference type="PROSITE-ProRule" id="PRU00134"/>
    </source>
</evidence>
<evidence type="ECO:0000313" key="8">
    <source>
        <dbReference type="Proteomes" id="UP000016932"/>
    </source>
</evidence>
<dbReference type="RefSeq" id="XP_007922895.1">
    <property type="nucleotide sequence ID" value="XM_007924704.1"/>
</dbReference>
<evidence type="ECO:0000256" key="1">
    <source>
        <dbReference type="ARBA" id="ARBA00022723"/>
    </source>
</evidence>
<accession>M2Z9I0</accession>
<organism evidence="7 8">
    <name type="scientific">Pseudocercospora fijiensis (strain CIRAD86)</name>
    <name type="common">Black leaf streak disease fungus</name>
    <name type="synonym">Mycosphaerella fijiensis</name>
    <dbReference type="NCBI Taxonomy" id="383855"/>
    <lineage>
        <taxon>Eukaryota</taxon>
        <taxon>Fungi</taxon>
        <taxon>Dikarya</taxon>
        <taxon>Ascomycota</taxon>
        <taxon>Pezizomycotina</taxon>
        <taxon>Dothideomycetes</taxon>
        <taxon>Dothideomycetidae</taxon>
        <taxon>Mycosphaerellales</taxon>
        <taxon>Mycosphaerellaceae</taxon>
        <taxon>Pseudocercospora</taxon>
    </lineage>
</organism>
<dbReference type="KEGG" id="pfj:MYCFIDRAFT_83693"/>
<evidence type="ECO:0000259" key="5">
    <source>
        <dbReference type="PROSITE" id="PS50181"/>
    </source>
</evidence>
<dbReference type="Proteomes" id="UP000016932">
    <property type="component" value="Unassembled WGS sequence"/>
</dbReference>
<evidence type="ECO:0000313" key="7">
    <source>
        <dbReference type="EMBL" id="EME86490.1"/>
    </source>
</evidence>
<dbReference type="SUPFAM" id="SSF144232">
    <property type="entry name" value="HIT/MYND zinc finger-like"/>
    <property type="match status" value="1"/>
</dbReference>
<dbReference type="EMBL" id="KB446556">
    <property type="protein sequence ID" value="EME86490.1"/>
    <property type="molecule type" value="Genomic_DNA"/>
</dbReference>
<dbReference type="GO" id="GO:0008270">
    <property type="term" value="F:zinc ion binding"/>
    <property type="evidence" value="ECO:0007669"/>
    <property type="project" value="UniProtKB-KW"/>
</dbReference>
<keyword evidence="2 4" id="KW-0863">Zinc-finger</keyword>
<dbReference type="Pfam" id="PF00646">
    <property type="entry name" value="F-box"/>
    <property type="match status" value="1"/>
</dbReference>
<dbReference type="Pfam" id="PF01753">
    <property type="entry name" value="zf-MYND"/>
    <property type="match status" value="1"/>
</dbReference>
<dbReference type="InterPro" id="IPR001810">
    <property type="entry name" value="F-box_dom"/>
</dbReference>
<dbReference type="HOGENOM" id="CLU_573152_0_0_1"/>
<feature type="non-terminal residue" evidence="7">
    <location>
        <position position="477"/>
    </location>
</feature>
<dbReference type="CDD" id="cd09917">
    <property type="entry name" value="F-box_SF"/>
    <property type="match status" value="1"/>
</dbReference>
<name>M2Z9I0_PSEFD</name>
<dbReference type="PROSITE" id="PS50181">
    <property type="entry name" value="FBOX"/>
    <property type="match status" value="1"/>
</dbReference>
<feature type="domain" description="MYND-type" evidence="6">
    <location>
        <begin position="69"/>
        <end position="107"/>
    </location>
</feature>
<gene>
    <name evidence="7" type="ORF">MYCFIDRAFT_83693</name>
</gene>
<dbReference type="AlphaFoldDB" id="M2Z9I0"/>
<protein>
    <submittedName>
        <fullName evidence="7">Uncharacterized protein</fullName>
    </submittedName>
</protein>
<dbReference type="GeneID" id="19342090"/>
<evidence type="ECO:0000256" key="2">
    <source>
        <dbReference type="ARBA" id="ARBA00022771"/>
    </source>
</evidence>